<dbReference type="PANTHER" id="PTHR43037">
    <property type="entry name" value="UNNAMED PRODUCT-RELATED"/>
    <property type="match status" value="1"/>
</dbReference>
<evidence type="ECO:0000313" key="5">
    <source>
        <dbReference type="Proteomes" id="UP001161757"/>
    </source>
</evidence>
<dbReference type="InterPro" id="IPR003140">
    <property type="entry name" value="PLipase/COase/thioEstase"/>
</dbReference>
<dbReference type="GO" id="GO:0016787">
    <property type="term" value="F:hydrolase activity"/>
    <property type="evidence" value="ECO:0007669"/>
    <property type="project" value="InterPro"/>
</dbReference>
<evidence type="ECO:0000256" key="2">
    <source>
        <dbReference type="SAM" id="MobiDB-lite"/>
    </source>
</evidence>
<sequence>MTRPSPGSATGKARDDPEINPNSFHDFHMARRRPKNVPDKVIPVMATSNEQLEGQQAAAVAASVPKHPGHPYAETKHIKYDFFNQRTSNAPFGYEHFVSVPPNYDEDVNKKWPLILFLHGAGQSQRGRNESYFSLRHGIPKVILCYDQYKARTDSGGLTENVSTTSSSPPPPSINIPVAERFKRSKQTKQGDKSYDPVPIEVCELVAENFITVTPSLNMDWGYGWNASILSALLDEIVQRYNVDLDRIHVTGFSMGGYGTWELALHTPHRFATVMPICGGGDDLRVSHIKHLPHWIHHGDLDDIIPLRASQKMVTALQKAGAPDVNFTRYPDLKHDSWTAAYNNPEVYRWMLGHRRQVKGDEEVVPVENKVVVG</sequence>
<dbReference type="EMBL" id="JAJGCB010000011">
    <property type="protein sequence ID" value="KAJ8990419.1"/>
    <property type="molecule type" value="Genomic_DNA"/>
</dbReference>
<dbReference type="AlphaFoldDB" id="A0AAN6IT40"/>
<dbReference type="PANTHER" id="PTHR43037:SF1">
    <property type="entry name" value="BLL1128 PROTEIN"/>
    <property type="match status" value="1"/>
</dbReference>
<dbReference type="Gene3D" id="3.40.50.1820">
    <property type="entry name" value="alpha/beta hydrolase"/>
    <property type="match status" value="1"/>
</dbReference>
<proteinExistence type="predicted"/>
<evidence type="ECO:0000259" key="3">
    <source>
        <dbReference type="Pfam" id="PF02230"/>
    </source>
</evidence>
<gene>
    <name evidence="4" type="ORF">HRR80_005904</name>
</gene>
<comment type="caution">
    <text evidence="4">The sequence shown here is derived from an EMBL/GenBank/DDBJ whole genome shotgun (WGS) entry which is preliminary data.</text>
</comment>
<name>A0AAN6IT40_EXODE</name>
<organism evidence="4 5">
    <name type="scientific">Exophiala dermatitidis</name>
    <name type="common">Black yeast-like fungus</name>
    <name type="synonym">Wangiella dermatitidis</name>
    <dbReference type="NCBI Taxonomy" id="5970"/>
    <lineage>
        <taxon>Eukaryota</taxon>
        <taxon>Fungi</taxon>
        <taxon>Dikarya</taxon>
        <taxon>Ascomycota</taxon>
        <taxon>Pezizomycotina</taxon>
        <taxon>Eurotiomycetes</taxon>
        <taxon>Chaetothyriomycetidae</taxon>
        <taxon>Chaetothyriales</taxon>
        <taxon>Herpotrichiellaceae</taxon>
        <taxon>Exophiala</taxon>
    </lineage>
</organism>
<dbReference type="SUPFAM" id="SSF53474">
    <property type="entry name" value="alpha/beta-Hydrolases"/>
    <property type="match status" value="1"/>
</dbReference>
<accession>A0AAN6IT40</accession>
<feature type="region of interest" description="Disordered" evidence="2">
    <location>
        <begin position="1"/>
        <end position="37"/>
    </location>
</feature>
<evidence type="ECO:0000256" key="1">
    <source>
        <dbReference type="ARBA" id="ARBA00022729"/>
    </source>
</evidence>
<dbReference type="Proteomes" id="UP001161757">
    <property type="component" value="Unassembled WGS sequence"/>
</dbReference>
<reference evidence="4" key="1">
    <citation type="submission" date="2023-01" db="EMBL/GenBank/DDBJ databases">
        <title>Exophiala dermititidis isolated from Cystic Fibrosis Patient.</title>
        <authorList>
            <person name="Kurbessoian T."/>
            <person name="Crocker A."/>
            <person name="Murante D."/>
            <person name="Hogan D.A."/>
            <person name="Stajich J.E."/>
        </authorList>
    </citation>
    <scope>NUCLEOTIDE SEQUENCE</scope>
    <source>
        <strain evidence="4">Ex8</strain>
    </source>
</reference>
<dbReference type="Pfam" id="PF02230">
    <property type="entry name" value="Abhydrolase_2"/>
    <property type="match status" value="1"/>
</dbReference>
<protein>
    <recommendedName>
        <fullName evidence="3">Phospholipase/carboxylesterase/thioesterase domain-containing protein</fullName>
    </recommendedName>
</protein>
<feature type="domain" description="Phospholipase/carboxylesterase/thioesterase" evidence="3">
    <location>
        <begin position="229"/>
        <end position="339"/>
    </location>
</feature>
<keyword evidence="1" id="KW-0732">Signal</keyword>
<dbReference type="InterPro" id="IPR029058">
    <property type="entry name" value="AB_hydrolase_fold"/>
</dbReference>
<dbReference type="InterPro" id="IPR050955">
    <property type="entry name" value="Plant_Biomass_Hydrol_Est"/>
</dbReference>
<evidence type="ECO:0000313" key="4">
    <source>
        <dbReference type="EMBL" id="KAJ8990419.1"/>
    </source>
</evidence>